<protein>
    <submittedName>
        <fullName evidence="1">Uncharacterized protein</fullName>
    </submittedName>
</protein>
<organism evidence="1 2">
    <name type="scientific">Schaalia georgiae F0490</name>
    <dbReference type="NCBI Taxonomy" id="1125717"/>
    <lineage>
        <taxon>Bacteria</taxon>
        <taxon>Bacillati</taxon>
        <taxon>Actinomycetota</taxon>
        <taxon>Actinomycetes</taxon>
        <taxon>Actinomycetales</taxon>
        <taxon>Actinomycetaceae</taxon>
        <taxon>Schaalia</taxon>
    </lineage>
</organism>
<sequence>MGVARFGLGVGDEAGARVVRVGEGDGAGTGTVRVTVILTTVEVLALAPLGSWAVTV</sequence>
<reference evidence="1 2" key="1">
    <citation type="submission" date="2012-05" db="EMBL/GenBank/DDBJ databases">
        <authorList>
            <person name="Harkins D.M."/>
            <person name="Madupu R."/>
            <person name="Durkin A.S."/>
            <person name="Torralba M."/>
            <person name="Methe B."/>
            <person name="Sutton G.G."/>
            <person name="Nelson K.E."/>
        </authorList>
    </citation>
    <scope>NUCLEOTIDE SEQUENCE [LARGE SCALE GENOMIC DNA]</scope>
    <source>
        <strain evidence="1 2">F0490</strain>
    </source>
</reference>
<proteinExistence type="predicted"/>
<evidence type="ECO:0000313" key="1">
    <source>
        <dbReference type="EMBL" id="EJF40269.1"/>
    </source>
</evidence>
<dbReference type="Proteomes" id="UP000004578">
    <property type="component" value="Unassembled WGS sequence"/>
</dbReference>
<keyword evidence="2" id="KW-1185">Reference proteome</keyword>
<dbReference type="PATRIC" id="fig|1125717.3.peg.1531"/>
<dbReference type="AlphaFoldDB" id="J0N0Q2"/>
<evidence type="ECO:0000313" key="2">
    <source>
        <dbReference type="Proteomes" id="UP000004578"/>
    </source>
</evidence>
<dbReference type="EMBL" id="AKFS01000244">
    <property type="protein sequence ID" value="EJF40269.1"/>
    <property type="molecule type" value="Genomic_DNA"/>
</dbReference>
<comment type="caution">
    <text evidence="1">The sequence shown here is derived from an EMBL/GenBank/DDBJ whole genome shotgun (WGS) entry which is preliminary data.</text>
</comment>
<name>J0N0Q2_9ACTO</name>
<gene>
    <name evidence="1" type="ORF">HMPREF1317_2216</name>
</gene>
<accession>J0N0Q2</accession>